<dbReference type="OrthoDB" id="2013972at2759"/>
<dbReference type="InterPro" id="IPR029063">
    <property type="entry name" value="SAM-dependent_MTases_sf"/>
</dbReference>
<dbReference type="PANTHER" id="PTHR43591">
    <property type="entry name" value="METHYLTRANSFERASE"/>
    <property type="match status" value="1"/>
</dbReference>
<proteinExistence type="predicted"/>
<dbReference type="Proteomes" id="UP000277580">
    <property type="component" value="Unassembled WGS sequence"/>
</dbReference>
<dbReference type="SUPFAM" id="SSF53335">
    <property type="entry name" value="S-adenosyl-L-methionine-dependent methyltransferases"/>
    <property type="match status" value="1"/>
</dbReference>
<dbReference type="EMBL" id="ML119122">
    <property type="protein sequence ID" value="RPB13643.1"/>
    <property type="molecule type" value="Genomic_DNA"/>
</dbReference>
<evidence type="ECO:0000256" key="1">
    <source>
        <dbReference type="SAM" id="MobiDB-lite"/>
    </source>
</evidence>
<organism evidence="2 3">
    <name type="scientific">Morchella conica CCBAS932</name>
    <dbReference type="NCBI Taxonomy" id="1392247"/>
    <lineage>
        <taxon>Eukaryota</taxon>
        <taxon>Fungi</taxon>
        <taxon>Dikarya</taxon>
        <taxon>Ascomycota</taxon>
        <taxon>Pezizomycotina</taxon>
        <taxon>Pezizomycetes</taxon>
        <taxon>Pezizales</taxon>
        <taxon>Morchellaceae</taxon>
        <taxon>Morchella</taxon>
    </lineage>
</organism>
<dbReference type="AlphaFoldDB" id="A0A3N4KSX0"/>
<accession>A0A3N4KSX0</accession>
<keyword evidence="2" id="KW-0489">Methyltransferase</keyword>
<dbReference type="Pfam" id="PF13489">
    <property type="entry name" value="Methyltransf_23"/>
    <property type="match status" value="1"/>
</dbReference>
<evidence type="ECO:0000313" key="2">
    <source>
        <dbReference type="EMBL" id="RPB13643.1"/>
    </source>
</evidence>
<keyword evidence="2" id="KW-0808">Transferase</keyword>
<evidence type="ECO:0000313" key="3">
    <source>
        <dbReference type="Proteomes" id="UP000277580"/>
    </source>
</evidence>
<dbReference type="Gene3D" id="3.40.50.150">
    <property type="entry name" value="Vaccinia Virus protein VP39"/>
    <property type="match status" value="1"/>
</dbReference>
<dbReference type="GO" id="GO:0008168">
    <property type="term" value="F:methyltransferase activity"/>
    <property type="evidence" value="ECO:0007669"/>
    <property type="project" value="UniProtKB-KW"/>
</dbReference>
<name>A0A3N4KSX0_9PEZI</name>
<reference evidence="2 3" key="1">
    <citation type="journal article" date="2018" name="Nat. Ecol. Evol.">
        <title>Pezizomycetes genomes reveal the molecular basis of ectomycorrhizal truffle lifestyle.</title>
        <authorList>
            <person name="Murat C."/>
            <person name="Payen T."/>
            <person name="Noel B."/>
            <person name="Kuo A."/>
            <person name="Morin E."/>
            <person name="Chen J."/>
            <person name="Kohler A."/>
            <person name="Krizsan K."/>
            <person name="Balestrini R."/>
            <person name="Da Silva C."/>
            <person name="Montanini B."/>
            <person name="Hainaut M."/>
            <person name="Levati E."/>
            <person name="Barry K.W."/>
            <person name="Belfiori B."/>
            <person name="Cichocki N."/>
            <person name="Clum A."/>
            <person name="Dockter R.B."/>
            <person name="Fauchery L."/>
            <person name="Guy J."/>
            <person name="Iotti M."/>
            <person name="Le Tacon F."/>
            <person name="Lindquist E.A."/>
            <person name="Lipzen A."/>
            <person name="Malagnac F."/>
            <person name="Mello A."/>
            <person name="Molinier V."/>
            <person name="Miyauchi S."/>
            <person name="Poulain J."/>
            <person name="Riccioni C."/>
            <person name="Rubini A."/>
            <person name="Sitrit Y."/>
            <person name="Splivallo R."/>
            <person name="Traeger S."/>
            <person name="Wang M."/>
            <person name="Zifcakova L."/>
            <person name="Wipf D."/>
            <person name="Zambonelli A."/>
            <person name="Paolocci F."/>
            <person name="Nowrousian M."/>
            <person name="Ottonello S."/>
            <person name="Baldrian P."/>
            <person name="Spatafora J.W."/>
            <person name="Henrissat B."/>
            <person name="Nagy L.G."/>
            <person name="Aury J.M."/>
            <person name="Wincker P."/>
            <person name="Grigoriev I.V."/>
            <person name="Bonfante P."/>
            <person name="Martin F.M."/>
        </authorList>
    </citation>
    <scope>NUCLEOTIDE SEQUENCE [LARGE SCALE GENOMIC DNA]</scope>
    <source>
        <strain evidence="2 3">CCBAS932</strain>
    </source>
</reference>
<keyword evidence="3" id="KW-1185">Reference proteome</keyword>
<dbReference type="GO" id="GO:0032259">
    <property type="term" value="P:methylation"/>
    <property type="evidence" value="ECO:0007669"/>
    <property type="project" value="UniProtKB-KW"/>
</dbReference>
<dbReference type="STRING" id="1392247.A0A3N4KSX0"/>
<dbReference type="CDD" id="cd02440">
    <property type="entry name" value="AdoMet_MTases"/>
    <property type="match status" value="1"/>
</dbReference>
<dbReference type="PANTHER" id="PTHR43591:SF31">
    <property type="entry name" value="LAEA-LIKE, PUTATIVE (AFU_ORTHOLOGUE AFUA_8G01930)-RELATED"/>
    <property type="match status" value="1"/>
</dbReference>
<sequence>MADTHEESPIIVADDEYSSTSDDDGYSSGPNSYTTSLASSILKYKYENGRRYHSFRDGQYVLPNDEEEQDRLDLFHHIFTMIFEGNLHLAPIGDNPQRVLDIGTGTGIWAMDFADRYPSSTVIANDLSPIQPAWVPPNCQFEVDDAESEWSYSAKFDFIHIRALGGAITDWPKLFRQAYKHLNPGGWIEVVEPQPRPYCDDGTLSKDGYMIKISDLFADALSKIGKIGDPAEKQKDWLTEAGFVNAAHIMKKVPNNPWPKDPKLKELGVYQLQNMLTGIEAYMMAPLTRILGLSTEDAKLICDGACKEVANRRVHLYSRVWISTAQKPLEDEE</sequence>
<feature type="compositionally biased region" description="Acidic residues" evidence="1">
    <location>
        <begin position="13"/>
        <end position="25"/>
    </location>
</feature>
<gene>
    <name evidence="2" type="ORF">P167DRAFT_521609</name>
</gene>
<protein>
    <submittedName>
        <fullName evidence="2">S-adenosyl-L-methionine-dependent methyltransferase</fullName>
    </submittedName>
</protein>
<feature type="region of interest" description="Disordered" evidence="1">
    <location>
        <begin position="1"/>
        <end position="31"/>
    </location>
</feature>
<dbReference type="InParanoid" id="A0A3N4KSX0"/>